<comment type="caution">
    <text evidence="2">The sequence shown here is derived from an EMBL/GenBank/DDBJ whole genome shotgun (WGS) entry which is preliminary data.</text>
</comment>
<proteinExistence type="predicted"/>
<evidence type="ECO:0000256" key="1">
    <source>
        <dbReference type="SAM" id="Phobius"/>
    </source>
</evidence>
<feature type="non-terminal residue" evidence="2">
    <location>
        <position position="76"/>
    </location>
</feature>
<evidence type="ECO:0000313" key="3">
    <source>
        <dbReference type="Proteomes" id="UP001194696"/>
    </source>
</evidence>
<evidence type="ECO:0000313" key="2">
    <source>
        <dbReference type="EMBL" id="KAG0275785.1"/>
    </source>
</evidence>
<reference evidence="2 3" key="1">
    <citation type="journal article" date="2020" name="Fungal Divers.">
        <title>Resolving the Mortierellaceae phylogeny through synthesis of multi-gene phylogenetics and phylogenomics.</title>
        <authorList>
            <person name="Vandepol N."/>
            <person name="Liber J."/>
            <person name="Desiro A."/>
            <person name="Na H."/>
            <person name="Kennedy M."/>
            <person name="Barry K."/>
            <person name="Grigoriev I.V."/>
            <person name="Miller A.N."/>
            <person name="O'Donnell K."/>
            <person name="Stajich J.E."/>
            <person name="Bonito G."/>
        </authorList>
    </citation>
    <scope>NUCLEOTIDE SEQUENCE [LARGE SCALE GENOMIC DNA]</scope>
    <source>
        <strain evidence="2 3">AD045</strain>
    </source>
</reference>
<feature type="transmembrane region" description="Helical" evidence="1">
    <location>
        <begin position="56"/>
        <end position="75"/>
    </location>
</feature>
<keyword evidence="1" id="KW-1133">Transmembrane helix</keyword>
<sequence>MASTVVVMGFQDRLLVTTAVTAIAAVTTAGLIWFTTVVTAIVTAIVAAITIARLRPFRLTTIVATVATVVTAITIA</sequence>
<protein>
    <submittedName>
        <fullName evidence="2">Uncharacterized protein</fullName>
    </submittedName>
</protein>
<keyword evidence="1" id="KW-0472">Membrane</keyword>
<dbReference type="EMBL" id="JAAAIM010001797">
    <property type="protein sequence ID" value="KAG0275785.1"/>
    <property type="molecule type" value="Genomic_DNA"/>
</dbReference>
<keyword evidence="1" id="KW-0812">Transmembrane</keyword>
<name>A0ABQ7JJP4_9FUNG</name>
<keyword evidence="3" id="KW-1185">Reference proteome</keyword>
<dbReference type="Proteomes" id="UP001194696">
    <property type="component" value="Unassembled WGS sequence"/>
</dbReference>
<organism evidence="2 3">
    <name type="scientific">Linnemannia gamsii</name>
    <dbReference type="NCBI Taxonomy" id="64522"/>
    <lineage>
        <taxon>Eukaryota</taxon>
        <taxon>Fungi</taxon>
        <taxon>Fungi incertae sedis</taxon>
        <taxon>Mucoromycota</taxon>
        <taxon>Mortierellomycotina</taxon>
        <taxon>Mortierellomycetes</taxon>
        <taxon>Mortierellales</taxon>
        <taxon>Mortierellaceae</taxon>
        <taxon>Linnemannia</taxon>
    </lineage>
</organism>
<feature type="transmembrane region" description="Helical" evidence="1">
    <location>
        <begin position="20"/>
        <end position="49"/>
    </location>
</feature>
<gene>
    <name evidence="2" type="ORF">BGZ96_003617</name>
</gene>
<accession>A0ABQ7JJP4</accession>